<evidence type="ECO:0000256" key="4">
    <source>
        <dbReference type="ARBA" id="ARBA00022692"/>
    </source>
</evidence>
<gene>
    <name evidence="10" type="ORF">MNBD_GAMMA20-1947</name>
</gene>
<evidence type="ECO:0000256" key="2">
    <source>
        <dbReference type="ARBA" id="ARBA00022475"/>
    </source>
</evidence>
<dbReference type="InterPro" id="IPR012340">
    <property type="entry name" value="NA-bd_OB-fold"/>
</dbReference>
<comment type="subcellular location">
    <subcellularLocation>
        <location evidence="1">Cell inner membrane</location>
    </subcellularLocation>
</comment>
<dbReference type="GO" id="GO:0017003">
    <property type="term" value="P:protein-heme linkage"/>
    <property type="evidence" value="ECO:0007669"/>
    <property type="project" value="InterPro"/>
</dbReference>
<accession>A0A3B0ZM33</accession>
<dbReference type="GO" id="GO:0046872">
    <property type="term" value="F:metal ion binding"/>
    <property type="evidence" value="ECO:0007669"/>
    <property type="project" value="UniProtKB-KW"/>
</dbReference>
<evidence type="ECO:0000256" key="9">
    <source>
        <dbReference type="ARBA" id="ARBA00023136"/>
    </source>
</evidence>
<keyword evidence="8" id="KW-0408">Iron</keyword>
<dbReference type="Pfam" id="PF03100">
    <property type="entry name" value="CcmE"/>
    <property type="match status" value="1"/>
</dbReference>
<dbReference type="PANTHER" id="PTHR34128:SF2">
    <property type="entry name" value="CYTOCHROME C-TYPE BIOGENESIS PROTEIN CCME HOMOLOG, MITOCHONDRIAL"/>
    <property type="match status" value="1"/>
</dbReference>
<evidence type="ECO:0000256" key="8">
    <source>
        <dbReference type="ARBA" id="ARBA00023004"/>
    </source>
</evidence>
<keyword evidence="4" id="KW-0812">Transmembrane</keyword>
<evidence type="ECO:0000256" key="3">
    <source>
        <dbReference type="ARBA" id="ARBA00022617"/>
    </source>
</evidence>
<evidence type="ECO:0000256" key="6">
    <source>
        <dbReference type="ARBA" id="ARBA00022748"/>
    </source>
</evidence>
<dbReference type="PANTHER" id="PTHR34128">
    <property type="entry name" value="CYTOCHROME C-TYPE BIOGENESIS PROTEIN CCME HOMOLOG, MITOCHONDRIAL"/>
    <property type="match status" value="1"/>
</dbReference>
<dbReference type="NCBIfam" id="NF009727">
    <property type="entry name" value="PRK13254.1-1"/>
    <property type="match status" value="1"/>
</dbReference>
<keyword evidence="3" id="KW-0349">Heme</keyword>
<dbReference type="EMBL" id="UOFU01000004">
    <property type="protein sequence ID" value="VAW92711.1"/>
    <property type="molecule type" value="Genomic_DNA"/>
</dbReference>
<name>A0A3B0ZM33_9ZZZZ</name>
<dbReference type="InterPro" id="IPR036127">
    <property type="entry name" value="CcmE-like_sf"/>
</dbReference>
<evidence type="ECO:0000313" key="10">
    <source>
        <dbReference type="EMBL" id="VAW92711.1"/>
    </source>
</evidence>
<dbReference type="GO" id="GO:0020037">
    <property type="term" value="F:heme binding"/>
    <property type="evidence" value="ECO:0007669"/>
    <property type="project" value="InterPro"/>
</dbReference>
<dbReference type="HAMAP" id="MF_01959">
    <property type="entry name" value="CcmE"/>
    <property type="match status" value="1"/>
</dbReference>
<reference evidence="10" key="1">
    <citation type="submission" date="2018-06" db="EMBL/GenBank/DDBJ databases">
        <authorList>
            <person name="Zhirakovskaya E."/>
        </authorList>
    </citation>
    <scope>NUCLEOTIDE SEQUENCE</scope>
</reference>
<keyword evidence="6" id="KW-0201">Cytochrome c-type biogenesis</keyword>
<dbReference type="AlphaFoldDB" id="A0A3B0ZM33"/>
<keyword evidence="2" id="KW-1003">Cell membrane</keyword>
<dbReference type="FunFam" id="2.40.50.140:FF:000104">
    <property type="entry name" value="Cytochrome c-type biogenesis protein CcmE"/>
    <property type="match status" value="1"/>
</dbReference>
<dbReference type="InterPro" id="IPR004329">
    <property type="entry name" value="CcmE"/>
</dbReference>
<proteinExistence type="inferred from homology"/>
<sequence>MKTRHKRMAFILVGLAGLSVAAWLVLNALNSNLALYISPTDVLAGDAPKDQTFRLGGLVVEDSLRREDDGLTVHFEVTDSANTIPVTFTGILPDLFEEGQGVVAQGKMQGKVFAASEVLAKHDENYMPAEVADMLEEGEKLKQQYGQSEGAASVPQTP</sequence>
<evidence type="ECO:0000256" key="5">
    <source>
        <dbReference type="ARBA" id="ARBA00022723"/>
    </source>
</evidence>
<protein>
    <submittedName>
        <fullName evidence="10">Cytochrome c-type biogenesis protein CcmE, heme chaperone</fullName>
    </submittedName>
</protein>
<dbReference type="GO" id="GO:0005886">
    <property type="term" value="C:plasma membrane"/>
    <property type="evidence" value="ECO:0007669"/>
    <property type="project" value="UniProtKB-SubCell"/>
</dbReference>
<keyword evidence="7" id="KW-1133">Transmembrane helix</keyword>
<dbReference type="NCBIfam" id="NF009729">
    <property type="entry name" value="PRK13254.1-3"/>
    <property type="match status" value="1"/>
</dbReference>
<dbReference type="GO" id="GO:0017004">
    <property type="term" value="P:cytochrome complex assembly"/>
    <property type="evidence" value="ECO:0007669"/>
    <property type="project" value="UniProtKB-KW"/>
</dbReference>
<organism evidence="10">
    <name type="scientific">hydrothermal vent metagenome</name>
    <dbReference type="NCBI Taxonomy" id="652676"/>
    <lineage>
        <taxon>unclassified sequences</taxon>
        <taxon>metagenomes</taxon>
        <taxon>ecological metagenomes</taxon>
    </lineage>
</organism>
<dbReference type="Gene3D" id="2.40.50.140">
    <property type="entry name" value="Nucleic acid-binding proteins"/>
    <property type="match status" value="1"/>
</dbReference>
<dbReference type="SUPFAM" id="SSF82093">
    <property type="entry name" value="Heme chaperone CcmE"/>
    <property type="match status" value="1"/>
</dbReference>
<evidence type="ECO:0000256" key="1">
    <source>
        <dbReference type="ARBA" id="ARBA00004533"/>
    </source>
</evidence>
<dbReference type="NCBIfam" id="NF009731">
    <property type="entry name" value="PRK13254.1-5"/>
    <property type="match status" value="1"/>
</dbReference>
<evidence type="ECO:0000256" key="7">
    <source>
        <dbReference type="ARBA" id="ARBA00022989"/>
    </source>
</evidence>
<keyword evidence="9" id="KW-0472">Membrane</keyword>
<keyword evidence="5" id="KW-0479">Metal-binding</keyword>